<dbReference type="InterPro" id="IPR051749">
    <property type="entry name" value="PINc/VapC_TA_RNase"/>
</dbReference>
<evidence type="ECO:0000313" key="8">
    <source>
        <dbReference type="EMBL" id="MFC3052378.1"/>
    </source>
</evidence>
<dbReference type="InterPro" id="IPR029060">
    <property type="entry name" value="PIN-like_dom_sf"/>
</dbReference>
<dbReference type="PANTHER" id="PTHR42740">
    <property type="entry name" value="RIBONUCLEASE VAPC3"/>
    <property type="match status" value="1"/>
</dbReference>
<dbReference type="Proteomes" id="UP001595444">
    <property type="component" value="Unassembled WGS sequence"/>
</dbReference>
<dbReference type="InterPro" id="IPR002716">
    <property type="entry name" value="PIN_dom"/>
</dbReference>
<keyword evidence="3 6" id="KW-0479">Metal-binding</keyword>
<proteinExistence type="inferred from homology"/>
<evidence type="ECO:0000256" key="1">
    <source>
        <dbReference type="ARBA" id="ARBA00022649"/>
    </source>
</evidence>
<organism evidence="8 9">
    <name type="scientific">Kordiimonas pumila</name>
    <dbReference type="NCBI Taxonomy" id="2161677"/>
    <lineage>
        <taxon>Bacteria</taxon>
        <taxon>Pseudomonadati</taxon>
        <taxon>Pseudomonadota</taxon>
        <taxon>Alphaproteobacteria</taxon>
        <taxon>Kordiimonadales</taxon>
        <taxon>Kordiimonadaceae</taxon>
        <taxon>Kordiimonas</taxon>
    </lineage>
</organism>
<dbReference type="PANTHER" id="PTHR42740:SF1">
    <property type="entry name" value="RIBONUCLEASE VAPC3"/>
    <property type="match status" value="1"/>
</dbReference>
<comment type="similarity">
    <text evidence="6">Belongs to the PINc/VapC protein family.</text>
</comment>
<dbReference type="SUPFAM" id="SSF88723">
    <property type="entry name" value="PIN domain-like"/>
    <property type="match status" value="1"/>
</dbReference>
<evidence type="ECO:0000259" key="7">
    <source>
        <dbReference type="Pfam" id="PF01850"/>
    </source>
</evidence>
<protein>
    <recommendedName>
        <fullName evidence="6">Ribonuclease VapC</fullName>
        <shortName evidence="6">RNase VapC</shortName>
        <ecNumber evidence="6">3.1.-.-</ecNumber>
    </recommendedName>
    <alternativeName>
        <fullName evidence="6">Toxin VapC</fullName>
    </alternativeName>
</protein>
<accession>A0ABV7D5T2</accession>
<keyword evidence="4 6" id="KW-0378">Hydrolase</keyword>
<sequence length="142" mass="16173">MILVDSSVWIDFFRGKQSRETDLLDRCLGTEPLLTGDLIITEVLQGFKHERDFRKARAALGQLEFAPMVGAEIALKSAENYRRLRQQGITVRKTIDVLIATFCIENGHTLLHSDRDFDVMVDSLGLKTLWSEWCPNVLSTTF</sequence>
<evidence type="ECO:0000256" key="5">
    <source>
        <dbReference type="ARBA" id="ARBA00022842"/>
    </source>
</evidence>
<comment type="cofactor">
    <cofactor evidence="6">
        <name>Mg(2+)</name>
        <dbReference type="ChEBI" id="CHEBI:18420"/>
    </cofactor>
</comment>
<dbReference type="Pfam" id="PF01850">
    <property type="entry name" value="PIN"/>
    <property type="match status" value="1"/>
</dbReference>
<dbReference type="InterPro" id="IPR022907">
    <property type="entry name" value="VapC_family"/>
</dbReference>
<evidence type="ECO:0000256" key="4">
    <source>
        <dbReference type="ARBA" id="ARBA00022801"/>
    </source>
</evidence>
<evidence type="ECO:0000256" key="6">
    <source>
        <dbReference type="HAMAP-Rule" id="MF_00265"/>
    </source>
</evidence>
<evidence type="ECO:0000256" key="3">
    <source>
        <dbReference type="ARBA" id="ARBA00022723"/>
    </source>
</evidence>
<keyword evidence="2 6" id="KW-0540">Nuclease</keyword>
<comment type="caution">
    <text evidence="8">The sequence shown here is derived from an EMBL/GenBank/DDBJ whole genome shotgun (WGS) entry which is preliminary data.</text>
</comment>
<keyword evidence="9" id="KW-1185">Reference proteome</keyword>
<feature type="binding site" evidence="6">
    <location>
        <position position="96"/>
    </location>
    <ligand>
        <name>Mg(2+)</name>
        <dbReference type="ChEBI" id="CHEBI:18420"/>
    </ligand>
</feature>
<reference evidence="9" key="1">
    <citation type="journal article" date="2019" name="Int. J. Syst. Evol. Microbiol.">
        <title>The Global Catalogue of Microorganisms (GCM) 10K type strain sequencing project: providing services to taxonomists for standard genome sequencing and annotation.</title>
        <authorList>
            <consortium name="The Broad Institute Genomics Platform"/>
            <consortium name="The Broad Institute Genome Sequencing Center for Infectious Disease"/>
            <person name="Wu L."/>
            <person name="Ma J."/>
        </authorList>
    </citation>
    <scope>NUCLEOTIDE SEQUENCE [LARGE SCALE GENOMIC DNA]</scope>
    <source>
        <strain evidence="9">KCTC 62164</strain>
    </source>
</reference>
<dbReference type="Gene3D" id="3.40.50.1010">
    <property type="entry name" value="5'-nuclease"/>
    <property type="match status" value="1"/>
</dbReference>
<dbReference type="EMBL" id="JBHRSL010000010">
    <property type="protein sequence ID" value="MFC3052378.1"/>
    <property type="molecule type" value="Genomic_DNA"/>
</dbReference>
<evidence type="ECO:0000313" key="9">
    <source>
        <dbReference type="Proteomes" id="UP001595444"/>
    </source>
</evidence>
<dbReference type="EC" id="3.1.-.-" evidence="6"/>
<dbReference type="RefSeq" id="WP_194213958.1">
    <property type="nucleotide sequence ID" value="NZ_CP061205.1"/>
</dbReference>
<keyword evidence="6" id="KW-0800">Toxin</keyword>
<evidence type="ECO:0000256" key="2">
    <source>
        <dbReference type="ARBA" id="ARBA00022722"/>
    </source>
</evidence>
<comment type="function">
    <text evidence="6">Toxic component of a toxin-antitoxin (TA) system. An RNase.</text>
</comment>
<keyword evidence="1 6" id="KW-1277">Toxin-antitoxin system</keyword>
<dbReference type="CDD" id="cd18760">
    <property type="entry name" value="PIN_MtVapC3-like"/>
    <property type="match status" value="1"/>
</dbReference>
<feature type="binding site" evidence="6">
    <location>
        <position position="5"/>
    </location>
    <ligand>
        <name>Mg(2+)</name>
        <dbReference type="ChEBI" id="CHEBI:18420"/>
    </ligand>
</feature>
<gene>
    <name evidence="6" type="primary">vapC</name>
    <name evidence="8" type="ORF">ACFOKA_10735</name>
</gene>
<dbReference type="HAMAP" id="MF_00265">
    <property type="entry name" value="VapC_Nob1"/>
    <property type="match status" value="1"/>
</dbReference>
<name>A0ABV7D5T2_9PROT</name>
<feature type="domain" description="PIN" evidence="7">
    <location>
        <begin position="2"/>
        <end position="119"/>
    </location>
</feature>
<keyword evidence="5 6" id="KW-0460">Magnesium</keyword>